<feature type="compositionally biased region" description="Polar residues" evidence="1">
    <location>
        <begin position="1"/>
        <end position="18"/>
    </location>
</feature>
<evidence type="ECO:0000313" key="3">
    <source>
        <dbReference type="Proteomes" id="UP000800303"/>
    </source>
</evidence>
<reference evidence="2 3" key="1">
    <citation type="submission" date="2020-01" db="EMBL/GenBank/DDBJ databases">
        <title>Polyphasic characterisation and genomic insights into a novel alkali tolerant bacterium VR-M41.</title>
        <authorList>
            <person name="Vemuluri V.R."/>
        </authorList>
    </citation>
    <scope>NUCLEOTIDE SEQUENCE [LARGE SCALE GENOMIC DNA]</scope>
    <source>
        <strain evidence="2 3">VR-M41</strain>
    </source>
</reference>
<keyword evidence="3" id="KW-1185">Reference proteome</keyword>
<proteinExistence type="predicted"/>
<sequence>MRQKSNNHNLTRSGSWSPTKARKVHMHARPGKAKFSQPVQHKSKLLYQQPAEYKVPGFLKDLLEAK</sequence>
<name>A0ABX0F7U8_9BACL</name>
<protein>
    <submittedName>
        <fullName evidence="2">Uncharacterized protein</fullName>
    </submittedName>
</protein>
<gene>
    <name evidence="2" type="ORF">GYN08_02130</name>
</gene>
<dbReference type="RefSeq" id="WP_166272049.1">
    <property type="nucleotide sequence ID" value="NZ_JAAFGS010000001.1"/>
</dbReference>
<evidence type="ECO:0000256" key="1">
    <source>
        <dbReference type="SAM" id="MobiDB-lite"/>
    </source>
</evidence>
<dbReference type="EMBL" id="JAAFGS010000001">
    <property type="protein sequence ID" value="NGZ74097.1"/>
    <property type="molecule type" value="Genomic_DNA"/>
</dbReference>
<feature type="region of interest" description="Disordered" evidence="1">
    <location>
        <begin position="1"/>
        <end position="41"/>
    </location>
</feature>
<feature type="compositionally biased region" description="Basic residues" evidence="1">
    <location>
        <begin position="20"/>
        <end position="32"/>
    </location>
</feature>
<accession>A0ABX0F7U8</accession>
<dbReference type="Proteomes" id="UP000800303">
    <property type="component" value="Unassembled WGS sequence"/>
</dbReference>
<comment type="caution">
    <text evidence="2">The sequence shown here is derived from an EMBL/GenBank/DDBJ whole genome shotgun (WGS) entry which is preliminary data.</text>
</comment>
<evidence type="ECO:0000313" key="2">
    <source>
        <dbReference type="EMBL" id="NGZ74097.1"/>
    </source>
</evidence>
<organism evidence="2 3">
    <name type="scientific">Saccharibacillus alkalitolerans</name>
    <dbReference type="NCBI Taxonomy" id="2705290"/>
    <lineage>
        <taxon>Bacteria</taxon>
        <taxon>Bacillati</taxon>
        <taxon>Bacillota</taxon>
        <taxon>Bacilli</taxon>
        <taxon>Bacillales</taxon>
        <taxon>Paenibacillaceae</taxon>
        <taxon>Saccharibacillus</taxon>
    </lineage>
</organism>